<keyword evidence="4" id="KW-0804">Transcription</keyword>
<evidence type="ECO:0000313" key="11">
    <source>
        <dbReference type="Proteomes" id="UP000321514"/>
    </source>
</evidence>
<dbReference type="SUPFAM" id="SSF52172">
    <property type="entry name" value="CheY-like"/>
    <property type="match status" value="1"/>
</dbReference>
<evidence type="ECO:0000259" key="6">
    <source>
        <dbReference type="PROSITE" id="PS50045"/>
    </source>
</evidence>
<dbReference type="GO" id="GO:0006355">
    <property type="term" value="P:regulation of DNA-templated transcription"/>
    <property type="evidence" value="ECO:0007669"/>
    <property type="project" value="InterPro"/>
</dbReference>
<dbReference type="Proteomes" id="UP000321514">
    <property type="component" value="Unassembled WGS sequence"/>
</dbReference>
<dbReference type="SMART" id="SM00448">
    <property type="entry name" value="REC"/>
    <property type="match status" value="1"/>
</dbReference>
<dbReference type="EMBL" id="FOIB01000014">
    <property type="protein sequence ID" value="SEU39385.1"/>
    <property type="molecule type" value="Genomic_DNA"/>
</dbReference>
<keyword evidence="9" id="KW-0238">DNA-binding</keyword>
<dbReference type="Gene3D" id="3.40.50.2300">
    <property type="match status" value="1"/>
</dbReference>
<dbReference type="InterPro" id="IPR011006">
    <property type="entry name" value="CheY-like_superfamily"/>
</dbReference>
<dbReference type="InterPro" id="IPR001789">
    <property type="entry name" value="Sig_transdc_resp-reg_receiver"/>
</dbReference>
<dbReference type="SUPFAM" id="SSF46689">
    <property type="entry name" value="Homeodomain-like"/>
    <property type="match status" value="1"/>
</dbReference>
<keyword evidence="2" id="KW-0067">ATP-binding</keyword>
<dbReference type="Pfam" id="PF02954">
    <property type="entry name" value="HTH_8"/>
    <property type="match status" value="1"/>
</dbReference>
<dbReference type="GO" id="GO:0000160">
    <property type="term" value="P:phosphorelay signal transduction system"/>
    <property type="evidence" value="ECO:0007669"/>
    <property type="project" value="InterPro"/>
</dbReference>
<dbReference type="Proteomes" id="UP000183760">
    <property type="component" value="Unassembled WGS sequence"/>
</dbReference>
<dbReference type="FunFam" id="3.40.50.300:FF:000006">
    <property type="entry name" value="DNA-binding transcriptional regulator NtrC"/>
    <property type="match status" value="1"/>
</dbReference>
<evidence type="ECO:0000313" key="8">
    <source>
        <dbReference type="EMBL" id="GEN11165.1"/>
    </source>
</evidence>
<dbReference type="InterPro" id="IPR009057">
    <property type="entry name" value="Homeodomain-like_sf"/>
</dbReference>
<sequence length="469" mass="51736">MRILIVDDQRSARRVLTSVLSPMVGVELCEAASLAEARKVLTEAPVDVALVDIRLDSDSRNRDGLTLIGDIRRDTETVPIVVTVSNEMAEIRAAMRLGAYDYVLKDELCEELILPILEGLRDRRKLEREVQVLRARGALEGLPAGMVGASAAMTRLLSVVRRVALSDRPALVTGRTGAGKELVARALHTLGPRPAEPWLDVNCGAIPESLMESQLFGHERGAFTGADRRQDGLLTAVGTGTLFLDEIAELPLSLQAKLLRVLETGVFRRVGPAAEELRFQGRVVAATHADLEERVQQRAFREDLYYRLAVLEVQVPSLEERREDIPALLAHFVGRQSRQLRFTPEAMDVLVRASWPGNVRQLRTLVDRLTVFAEDDLVTPEALSQLPGRERRDVATEDPVKQLARAILRLPEQGDRLAHVEQALITEAMLLAEGNKSGAARLLGVHRKAIERRLTGRAESTSGDTSVDD</sequence>
<comment type="caution">
    <text evidence="8">The sequence shown here is derived from an EMBL/GenBank/DDBJ whole genome shotgun (WGS) entry which is preliminary data.</text>
</comment>
<dbReference type="Pfam" id="PF00158">
    <property type="entry name" value="Sigma54_activat"/>
    <property type="match status" value="1"/>
</dbReference>
<dbReference type="GO" id="GO:0043565">
    <property type="term" value="F:sequence-specific DNA binding"/>
    <property type="evidence" value="ECO:0007669"/>
    <property type="project" value="InterPro"/>
</dbReference>
<dbReference type="OrthoDB" id="5509291at2"/>
<gene>
    <name evidence="8" type="ORF">MFU01_62020</name>
    <name evidence="9" type="ORF">SAMN05443572_11415</name>
</gene>
<dbReference type="CDD" id="cd00009">
    <property type="entry name" value="AAA"/>
    <property type="match status" value="1"/>
</dbReference>
<dbReference type="PROSITE" id="PS00688">
    <property type="entry name" value="SIGMA54_INTERACT_3"/>
    <property type="match status" value="1"/>
</dbReference>
<dbReference type="GO" id="GO:0005524">
    <property type="term" value="F:ATP binding"/>
    <property type="evidence" value="ECO:0007669"/>
    <property type="project" value="UniProtKB-KW"/>
</dbReference>
<reference evidence="9 10" key="1">
    <citation type="submission" date="2016-10" db="EMBL/GenBank/DDBJ databases">
        <authorList>
            <person name="Varghese N."/>
            <person name="Submissions S."/>
        </authorList>
    </citation>
    <scope>NUCLEOTIDE SEQUENCE [LARGE SCALE GENOMIC DNA]</scope>
    <source>
        <strain evidence="9 10">DSM 16525</strain>
    </source>
</reference>
<accession>A0A511TAF9</accession>
<evidence type="ECO:0000256" key="2">
    <source>
        <dbReference type="ARBA" id="ARBA00022840"/>
    </source>
</evidence>
<evidence type="ECO:0000256" key="3">
    <source>
        <dbReference type="ARBA" id="ARBA00023015"/>
    </source>
</evidence>
<evidence type="ECO:0000256" key="4">
    <source>
        <dbReference type="ARBA" id="ARBA00023163"/>
    </source>
</evidence>
<dbReference type="InterPro" id="IPR058031">
    <property type="entry name" value="AAA_lid_NorR"/>
</dbReference>
<evidence type="ECO:0000256" key="1">
    <source>
        <dbReference type="ARBA" id="ARBA00022741"/>
    </source>
</evidence>
<protein>
    <submittedName>
        <fullName evidence="8">Acetoacetate metabolism regulatory protein AtoC</fullName>
    </submittedName>
    <submittedName>
        <fullName evidence="9">DNA-binding transcriptional response regulator, NtrC family, contains REC, AAA-type ATPase, and a Fis-type DNA-binding domains</fullName>
    </submittedName>
</protein>
<dbReference type="PANTHER" id="PTHR32071">
    <property type="entry name" value="TRANSCRIPTIONAL REGULATORY PROTEIN"/>
    <property type="match status" value="1"/>
</dbReference>
<proteinExistence type="predicted"/>
<dbReference type="InterPro" id="IPR027417">
    <property type="entry name" value="P-loop_NTPase"/>
</dbReference>
<dbReference type="RefSeq" id="WP_074958617.1">
    <property type="nucleotide sequence ID" value="NZ_BJXR01000044.1"/>
</dbReference>
<dbReference type="AlphaFoldDB" id="A0A511TAF9"/>
<dbReference type="SUPFAM" id="SSF52540">
    <property type="entry name" value="P-loop containing nucleoside triphosphate hydrolases"/>
    <property type="match status" value="1"/>
</dbReference>
<keyword evidence="1" id="KW-0547">Nucleotide-binding</keyword>
<feature type="domain" description="Sigma-54 factor interaction" evidence="6">
    <location>
        <begin position="146"/>
        <end position="371"/>
    </location>
</feature>
<keyword evidence="10" id="KW-1185">Reference proteome</keyword>
<feature type="modified residue" description="4-aspartylphosphate" evidence="5">
    <location>
        <position position="52"/>
    </location>
</feature>
<keyword evidence="5" id="KW-0597">Phosphoprotein</keyword>
<feature type="domain" description="Response regulatory" evidence="7">
    <location>
        <begin position="2"/>
        <end position="120"/>
    </location>
</feature>
<dbReference type="EMBL" id="BJXR01000044">
    <property type="protein sequence ID" value="GEN11165.1"/>
    <property type="molecule type" value="Genomic_DNA"/>
</dbReference>
<dbReference type="Gene3D" id="1.10.8.60">
    <property type="match status" value="1"/>
</dbReference>
<dbReference type="STRING" id="1334629.MFUL124B02_42515"/>
<organism evidence="8 11">
    <name type="scientific">Myxococcus fulvus</name>
    <dbReference type="NCBI Taxonomy" id="33"/>
    <lineage>
        <taxon>Bacteria</taxon>
        <taxon>Pseudomonadati</taxon>
        <taxon>Myxococcota</taxon>
        <taxon>Myxococcia</taxon>
        <taxon>Myxococcales</taxon>
        <taxon>Cystobacterineae</taxon>
        <taxon>Myxococcaceae</taxon>
        <taxon>Myxococcus</taxon>
    </lineage>
</organism>
<dbReference type="PROSITE" id="PS50110">
    <property type="entry name" value="RESPONSE_REGULATORY"/>
    <property type="match status" value="1"/>
</dbReference>
<dbReference type="Gene3D" id="1.10.10.60">
    <property type="entry name" value="Homeodomain-like"/>
    <property type="match status" value="1"/>
</dbReference>
<evidence type="ECO:0000256" key="5">
    <source>
        <dbReference type="PROSITE-ProRule" id="PRU00169"/>
    </source>
</evidence>
<dbReference type="InterPro" id="IPR025944">
    <property type="entry name" value="Sigma_54_int_dom_CS"/>
</dbReference>
<dbReference type="SMART" id="SM00382">
    <property type="entry name" value="AAA"/>
    <property type="match status" value="1"/>
</dbReference>
<dbReference type="CDD" id="cd00156">
    <property type="entry name" value="REC"/>
    <property type="match status" value="1"/>
</dbReference>
<dbReference type="InterPro" id="IPR002078">
    <property type="entry name" value="Sigma_54_int"/>
</dbReference>
<evidence type="ECO:0000313" key="9">
    <source>
        <dbReference type="EMBL" id="SEU39385.1"/>
    </source>
</evidence>
<reference evidence="8 11" key="2">
    <citation type="submission" date="2019-07" db="EMBL/GenBank/DDBJ databases">
        <title>Whole genome shotgun sequence of Myxococcus fulvus NBRC 100333.</title>
        <authorList>
            <person name="Hosoyama A."/>
            <person name="Uohara A."/>
            <person name="Ohji S."/>
            <person name="Ichikawa N."/>
        </authorList>
    </citation>
    <scope>NUCLEOTIDE SEQUENCE [LARGE SCALE GENOMIC DNA]</scope>
    <source>
        <strain evidence="8 11">NBRC 100333</strain>
    </source>
</reference>
<dbReference type="PROSITE" id="PS50045">
    <property type="entry name" value="SIGMA54_INTERACT_4"/>
    <property type="match status" value="1"/>
</dbReference>
<evidence type="ECO:0000259" key="7">
    <source>
        <dbReference type="PROSITE" id="PS50110"/>
    </source>
</evidence>
<dbReference type="InterPro" id="IPR003593">
    <property type="entry name" value="AAA+_ATPase"/>
</dbReference>
<evidence type="ECO:0000313" key="10">
    <source>
        <dbReference type="Proteomes" id="UP000183760"/>
    </source>
</evidence>
<keyword evidence="3" id="KW-0805">Transcription regulation</keyword>
<dbReference type="Gene3D" id="3.40.50.300">
    <property type="entry name" value="P-loop containing nucleotide triphosphate hydrolases"/>
    <property type="match status" value="1"/>
</dbReference>
<dbReference type="Pfam" id="PF25601">
    <property type="entry name" value="AAA_lid_14"/>
    <property type="match status" value="1"/>
</dbReference>
<dbReference type="InterPro" id="IPR002197">
    <property type="entry name" value="HTH_Fis"/>
</dbReference>
<dbReference type="Pfam" id="PF00072">
    <property type="entry name" value="Response_reg"/>
    <property type="match status" value="1"/>
</dbReference>
<name>A0A511TAF9_MYXFU</name>